<organism evidence="2 3">
    <name type="scientific">Streptomyces milbemycinicus</name>
    <dbReference type="NCBI Taxonomy" id="476552"/>
    <lineage>
        <taxon>Bacteria</taxon>
        <taxon>Bacillati</taxon>
        <taxon>Actinomycetota</taxon>
        <taxon>Actinomycetes</taxon>
        <taxon>Kitasatosporales</taxon>
        <taxon>Streptomycetaceae</taxon>
        <taxon>Streptomyces</taxon>
    </lineage>
</organism>
<dbReference type="RefSeq" id="WP_404747931.1">
    <property type="nucleotide sequence ID" value="NZ_JBJDQH010000013.1"/>
</dbReference>
<proteinExistence type="predicted"/>
<evidence type="ECO:0000313" key="2">
    <source>
        <dbReference type="EMBL" id="MFK4270171.1"/>
    </source>
</evidence>
<sequence length="59" mass="6627">MNTPATPPPRQEQADEQHEQGGRQQEQQVGGDRPSLEELRQQSVALSEQIAQHLERGPK</sequence>
<feature type="compositionally biased region" description="Pro residues" evidence="1">
    <location>
        <begin position="1"/>
        <end position="10"/>
    </location>
</feature>
<evidence type="ECO:0000313" key="3">
    <source>
        <dbReference type="Proteomes" id="UP001620295"/>
    </source>
</evidence>
<gene>
    <name evidence="2" type="ORF">ACI2L5_35325</name>
</gene>
<accession>A0ABW8LW60</accession>
<reference evidence="2 3" key="1">
    <citation type="submission" date="2024-11" db="EMBL/GenBank/DDBJ databases">
        <title>The Natural Products Discovery Center: Release of the First 8490 Sequenced Strains for Exploring Actinobacteria Biosynthetic Diversity.</title>
        <authorList>
            <person name="Kalkreuter E."/>
            <person name="Kautsar S.A."/>
            <person name="Yang D."/>
            <person name="Bader C.D."/>
            <person name="Teijaro C.N."/>
            <person name="Fluegel L."/>
            <person name="Davis C.M."/>
            <person name="Simpson J.R."/>
            <person name="Lauterbach L."/>
            <person name="Steele A.D."/>
            <person name="Gui C."/>
            <person name="Meng S."/>
            <person name="Li G."/>
            <person name="Viehrig K."/>
            <person name="Ye F."/>
            <person name="Su P."/>
            <person name="Kiefer A.F."/>
            <person name="Nichols A."/>
            <person name="Cepeda A.J."/>
            <person name="Yan W."/>
            <person name="Fan B."/>
            <person name="Jiang Y."/>
            <person name="Adhikari A."/>
            <person name="Zheng C.-J."/>
            <person name="Schuster L."/>
            <person name="Cowan T.M."/>
            <person name="Smanski M.J."/>
            <person name="Chevrette M.G."/>
            <person name="De Carvalho L.P.S."/>
            <person name="Shen B."/>
        </authorList>
    </citation>
    <scope>NUCLEOTIDE SEQUENCE [LARGE SCALE GENOMIC DNA]</scope>
    <source>
        <strain evidence="2 3">NPDC020863</strain>
    </source>
</reference>
<feature type="compositionally biased region" description="Low complexity" evidence="1">
    <location>
        <begin position="22"/>
        <end position="31"/>
    </location>
</feature>
<comment type="caution">
    <text evidence="2">The sequence shown here is derived from an EMBL/GenBank/DDBJ whole genome shotgun (WGS) entry which is preliminary data.</text>
</comment>
<dbReference type="Proteomes" id="UP001620295">
    <property type="component" value="Unassembled WGS sequence"/>
</dbReference>
<dbReference type="EMBL" id="JBJDQH010000013">
    <property type="protein sequence ID" value="MFK4270171.1"/>
    <property type="molecule type" value="Genomic_DNA"/>
</dbReference>
<feature type="compositionally biased region" description="Basic and acidic residues" evidence="1">
    <location>
        <begin position="12"/>
        <end position="21"/>
    </location>
</feature>
<evidence type="ECO:0000256" key="1">
    <source>
        <dbReference type="SAM" id="MobiDB-lite"/>
    </source>
</evidence>
<name>A0ABW8LW60_9ACTN</name>
<protein>
    <submittedName>
        <fullName evidence="2">Uncharacterized protein</fullName>
    </submittedName>
</protein>
<feature type="region of interest" description="Disordered" evidence="1">
    <location>
        <begin position="1"/>
        <end position="37"/>
    </location>
</feature>
<keyword evidence="3" id="KW-1185">Reference proteome</keyword>